<evidence type="ECO:0000256" key="4">
    <source>
        <dbReference type="ARBA" id="ARBA00022927"/>
    </source>
</evidence>
<dbReference type="Pfam" id="PF08767">
    <property type="entry name" value="CRM1_C"/>
    <property type="match status" value="1"/>
</dbReference>
<evidence type="ECO:0000313" key="7">
    <source>
        <dbReference type="EMBL" id="KAK8898536.1"/>
    </source>
</evidence>
<accession>A0ABR2L695</accession>
<dbReference type="SMART" id="SM01102">
    <property type="entry name" value="CRM1_C"/>
    <property type="match status" value="1"/>
</dbReference>
<dbReference type="Proteomes" id="UP001470230">
    <property type="component" value="Unassembled WGS sequence"/>
</dbReference>
<organism evidence="7 8">
    <name type="scientific">Tritrichomonas musculus</name>
    <dbReference type="NCBI Taxonomy" id="1915356"/>
    <lineage>
        <taxon>Eukaryota</taxon>
        <taxon>Metamonada</taxon>
        <taxon>Parabasalia</taxon>
        <taxon>Tritrichomonadida</taxon>
        <taxon>Tritrichomonadidae</taxon>
        <taxon>Tritrichomonas</taxon>
    </lineage>
</organism>
<dbReference type="SUPFAM" id="SSF48371">
    <property type="entry name" value="ARM repeat"/>
    <property type="match status" value="2"/>
</dbReference>
<evidence type="ECO:0000259" key="6">
    <source>
        <dbReference type="PROSITE" id="PS50166"/>
    </source>
</evidence>
<evidence type="ECO:0000256" key="5">
    <source>
        <dbReference type="ARBA" id="ARBA00023242"/>
    </source>
</evidence>
<dbReference type="InterPro" id="IPR045065">
    <property type="entry name" value="XPO1/5"/>
</dbReference>
<dbReference type="PANTHER" id="PTHR11223">
    <property type="entry name" value="EXPORTIN 1/5"/>
    <property type="match status" value="1"/>
</dbReference>
<comment type="subcellular location">
    <subcellularLocation>
        <location evidence="1">Nucleus</location>
    </subcellularLocation>
</comment>
<dbReference type="Pfam" id="PF03810">
    <property type="entry name" value="IBN_N"/>
    <property type="match status" value="1"/>
</dbReference>
<keyword evidence="4" id="KW-0653">Protein transport</keyword>
<gene>
    <name evidence="7" type="ORF">M9Y10_000827</name>
</gene>
<protein>
    <submittedName>
        <fullName evidence="7">Karyopherin transporter</fullName>
    </submittedName>
</protein>
<keyword evidence="3" id="KW-0813">Transport</keyword>
<keyword evidence="5" id="KW-0539">Nucleus</keyword>
<dbReference type="InterPro" id="IPR016024">
    <property type="entry name" value="ARM-type_fold"/>
</dbReference>
<dbReference type="Pfam" id="PF08389">
    <property type="entry name" value="Xpo1"/>
    <property type="match status" value="1"/>
</dbReference>
<evidence type="ECO:0000313" key="8">
    <source>
        <dbReference type="Proteomes" id="UP001470230"/>
    </source>
</evidence>
<dbReference type="InterPro" id="IPR014877">
    <property type="entry name" value="XPO1_C_dom"/>
</dbReference>
<dbReference type="PANTHER" id="PTHR11223:SF2">
    <property type="entry name" value="EXPORTIN-1"/>
    <property type="match status" value="1"/>
</dbReference>
<dbReference type="PROSITE" id="PS50166">
    <property type="entry name" value="IMPORTIN_B_NT"/>
    <property type="match status" value="1"/>
</dbReference>
<evidence type="ECO:0000256" key="1">
    <source>
        <dbReference type="ARBA" id="ARBA00004123"/>
    </source>
</evidence>
<comment type="caution">
    <text evidence="7">The sequence shown here is derived from an EMBL/GenBank/DDBJ whole genome shotgun (WGS) entry which is preliminary data.</text>
</comment>
<dbReference type="InterPro" id="IPR011989">
    <property type="entry name" value="ARM-like"/>
</dbReference>
<reference evidence="7 8" key="1">
    <citation type="submission" date="2024-04" db="EMBL/GenBank/DDBJ databases">
        <title>Tritrichomonas musculus Genome.</title>
        <authorList>
            <person name="Alves-Ferreira E."/>
            <person name="Grigg M."/>
            <person name="Lorenzi H."/>
            <person name="Galac M."/>
        </authorList>
    </citation>
    <scope>NUCLEOTIDE SEQUENCE [LARGE SCALE GENOMIC DNA]</scope>
    <source>
        <strain evidence="7 8">EAF2021</strain>
    </source>
</reference>
<evidence type="ECO:0000256" key="3">
    <source>
        <dbReference type="ARBA" id="ARBA00022448"/>
    </source>
</evidence>
<comment type="similarity">
    <text evidence="2">Belongs to the exportin family.</text>
</comment>
<name>A0ABR2L695_9EUKA</name>
<dbReference type="InterPro" id="IPR001494">
    <property type="entry name" value="Importin-beta_N"/>
</dbReference>
<evidence type="ECO:0000256" key="2">
    <source>
        <dbReference type="ARBA" id="ARBA00009466"/>
    </source>
</evidence>
<feature type="domain" description="Importin N-terminal" evidence="6">
    <location>
        <begin position="37"/>
        <end position="103"/>
    </location>
</feature>
<dbReference type="InterPro" id="IPR013598">
    <property type="entry name" value="Exportin-1/Importin-b-like"/>
</dbReference>
<keyword evidence="8" id="KW-1185">Reference proteome</keyword>
<dbReference type="EMBL" id="JAPFFF010000001">
    <property type="protein sequence ID" value="KAK8898536.1"/>
    <property type="molecule type" value="Genomic_DNA"/>
</dbReference>
<proteinExistence type="inferred from homology"/>
<dbReference type="Gene3D" id="1.25.10.10">
    <property type="entry name" value="Leucine-rich Repeat Variant"/>
    <property type="match status" value="1"/>
</dbReference>
<sequence>MFQSLTQEGQPIDIRLLNKAVVDFYTSPLNEADRTNLNKILVQFSQRKDIYLFIQQVISSDCDMLTKNMTINSFKNFVNTSWEFVPENNRQELRHYIWSLLFVEKIPDQIFVTKAIEIIVSVSKYEYPSSWPDFIQQLLSASSESLENALAALKCIEIFSQEISDFAENSLTSARAAEMLNSFTQELQSVINFIQKSISSDAGTDIIKQALETFCALVKWIDPSFFFQTNILNQLCTTFLEDKNYSSIIIRILGEIVSVNWIPEDYYPNLGPIFSAIISKLQVIHDDPEGNFFYNPSIISLLANTLTSFLTQYYEAVEKPEYSNPLILFHQWLIELTAKDSEDDMDFQENDLTQYNDSLITYWYELAQRIYSLFYEQQSEVRAFYEPFLPSIRRALISKIPPPYGFTEVEEEDGFRSHRVVFNTKFGDLYSSAKDALVLLTNLDLNDSVRALEESMTKTQSSGFNRLDLVNKTAWSFGAIVSALSEQSNKLFVTNFIGFYISLFNEAGNMQLDEQALFQAKHAVAMACCFICSQAHKFLLRDDVLFTNIVNWMLSLLQYPDDEVKAVSIKSLELLCTTNCDQMISKQKVAPAAGGIQQAQGGMSILEQILSNFEAYYSSLSESSLYSFFSLTSALIRNVSSEQMKEQMFKIAVHFLDSPLQQILPLEPKIDPPTWHGLTLLVQCNTALATSLGNFYVSFFLSKFDLLMGAFTTLTGFLIQYQSQQGTDMNIIRAARTASDAIISLLERTINYCYDLSIVREKLWPICMTSILQSFSNTPPIAKSPKVLKLFGTLALKCQSEFVQNYRVVFDNIYIPVYQMIQNDFVSYEYIRLDFFEFMLSLVRACIDLILSLPPEEFNMFIEAIKFGMNHPKNEISEKSHMLLTEFIDQIKLKLKDKPDQLSSFTNTYAIPLLMFAFQILTDTSHKSSFTYQVSLIKSLLTLPSISELGAPLCDNLCQLFNDQPPQLIEKLLIDLTNTMLLSNLDFNNVLKDFLISVKHLLRQDPDLLAAQKKEALEKTQQLFKSIGQAHTSPLGDFPDSL</sequence>